<keyword evidence="1" id="KW-0285">Flavoprotein</keyword>
<evidence type="ECO:0000259" key="3">
    <source>
        <dbReference type="Pfam" id="PF01494"/>
    </source>
</evidence>
<dbReference type="InterPro" id="IPR002938">
    <property type="entry name" value="FAD-bd"/>
</dbReference>
<evidence type="ECO:0000313" key="5">
    <source>
        <dbReference type="Proteomes" id="UP001501265"/>
    </source>
</evidence>
<dbReference type="InterPro" id="IPR050641">
    <property type="entry name" value="RIFMO-like"/>
</dbReference>
<dbReference type="EMBL" id="BAABIG010000017">
    <property type="protein sequence ID" value="GAA4791787.1"/>
    <property type="molecule type" value="Genomic_DNA"/>
</dbReference>
<evidence type="ECO:0000313" key="4">
    <source>
        <dbReference type="EMBL" id="GAA4791787.1"/>
    </source>
</evidence>
<organism evidence="4 5">
    <name type="scientific">Streptomyces ziwulingensis</name>
    <dbReference type="NCBI Taxonomy" id="1045501"/>
    <lineage>
        <taxon>Bacteria</taxon>
        <taxon>Bacillati</taxon>
        <taxon>Actinomycetota</taxon>
        <taxon>Actinomycetes</taxon>
        <taxon>Kitasatosporales</taxon>
        <taxon>Streptomycetaceae</taxon>
        <taxon>Streptomyces</taxon>
    </lineage>
</organism>
<dbReference type="PRINTS" id="PR00420">
    <property type="entry name" value="RNGMNOXGNASE"/>
</dbReference>
<dbReference type="SUPFAM" id="SSF51905">
    <property type="entry name" value="FAD/NAD(P)-binding domain"/>
    <property type="match status" value="1"/>
</dbReference>
<dbReference type="InterPro" id="IPR036188">
    <property type="entry name" value="FAD/NAD-bd_sf"/>
</dbReference>
<dbReference type="Proteomes" id="UP001501265">
    <property type="component" value="Unassembled WGS sequence"/>
</dbReference>
<name>A0ABP9BA25_9ACTN</name>
<dbReference type="Pfam" id="PF01494">
    <property type="entry name" value="FAD_binding_3"/>
    <property type="match status" value="1"/>
</dbReference>
<dbReference type="PANTHER" id="PTHR43004">
    <property type="entry name" value="TRK SYSTEM POTASSIUM UPTAKE PROTEIN"/>
    <property type="match status" value="1"/>
</dbReference>
<keyword evidence="2" id="KW-0274">FAD</keyword>
<comment type="caution">
    <text evidence="4">The sequence shown here is derived from an EMBL/GenBank/DDBJ whole genome shotgun (WGS) entry which is preliminary data.</text>
</comment>
<sequence>MVGGGGCGLAASVFLSDVGVRHLVVERRESTSVLPRAHYLNQRTMEIFRQHGVADDVYRISCPLANMSEVVWRTSLGGDGPADGRELHRMDAFGGGGTAGPYAADSTGPSTNLPQHRLEPLLRGHAERRAPSSLLFHHQMEEFTQDGDGVRARVTDRVTGEVGTVRARYLLGADGGRSVGASLGIPMDGAGGGFTIISVHFSADLSRWWSDSVLMTHVFGLDGEVSVLVASGPGWGAASEEWALHFRVPPGTVAGDLDAEAITGRVRALLKLPADLGVRIHHVSEYRPEAVVARSLRSGRVFLAGDAAHRQPPAAGGGLNTAIQDVHNLAWKLGAVLDGRAGDALLDSYEAERLPVARRNVGWAMGCLLNYGTLFAALGMAHGKPAATEAAIRELLADTPMGETRRSVVREVFGTQRIEYQAHDIELGHHYEAGAVLPDGTPPPPRDPMGAVYRPTTRPGHRLPHVWLRHGDTRDSTHDLVGGDGGFTLLTGPLGEGWAAAAKKVADSHGVALTVVPIGAEPDAVGHRDTEGAWAAVRGIEDDGAVLVRPDQHVAWRSVRGSRRPDQELGAVFDQVLGRSGATNSGS</sequence>
<dbReference type="Gene3D" id="3.40.30.120">
    <property type="match status" value="1"/>
</dbReference>
<dbReference type="Gene3D" id="3.50.50.60">
    <property type="entry name" value="FAD/NAD(P)-binding domain"/>
    <property type="match status" value="1"/>
</dbReference>
<keyword evidence="5" id="KW-1185">Reference proteome</keyword>
<evidence type="ECO:0000256" key="1">
    <source>
        <dbReference type="ARBA" id="ARBA00022630"/>
    </source>
</evidence>
<protein>
    <submittedName>
        <fullName evidence="4">FAD-dependent monooxygenase</fullName>
    </submittedName>
</protein>
<proteinExistence type="predicted"/>
<keyword evidence="4" id="KW-0503">Monooxygenase</keyword>
<feature type="domain" description="FAD-binding" evidence="3">
    <location>
        <begin position="2"/>
        <end position="363"/>
    </location>
</feature>
<dbReference type="Gene3D" id="3.30.9.10">
    <property type="entry name" value="D-Amino Acid Oxidase, subunit A, domain 2"/>
    <property type="match status" value="1"/>
</dbReference>
<dbReference type="Pfam" id="PF21274">
    <property type="entry name" value="Rng_hyd_C"/>
    <property type="match status" value="1"/>
</dbReference>
<evidence type="ECO:0000256" key="2">
    <source>
        <dbReference type="ARBA" id="ARBA00022827"/>
    </source>
</evidence>
<reference evidence="5" key="1">
    <citation type="journal article" date="2019" name="Int. J. Syst. Evol. Microbiol.">
        <title>The Global Catalogue of Microorganisms (GCM) 10K type strain sequencing project: providing services to taxonomists for standard genome sequencing and annotation.</title>
        <authorList>
            <consortium name="The Broad Institute Genomics Platform"/>
            <consortium name="The Broad Institute Genome Sequencing Center for Infectious Disease"/>
            <person name="Wu L."/>
            <person name="Ma J."/>
        </authorList>
    </citation>
    <scope>NUCLEOTIDE SEQUENCE [LARGE SCALE GENOMIC DNA]</scope>
    <source>
        <strain evidence="5">JCM 18081</strain>
    </source>
</reference>
<accession>A0ABP9BA25</accession>
<dbReference type="GO" id="GO:0004497">
    <property type="term" value="F:monooxygenase activity"/>
    <property type="evidence" value="ECO:0007669"/>
    <property type="project" value="UniProtKB-KW"/>
</dbReference>
<keyword evidence="4" id="KW-0560">Oxidoreductase</keyword>
<dbReference type="PANTHER" id="PTHR43004:SF6">
    <property type="entry name" value="FAD_NAD(P)-BINDING OXIDOREDUCTASE FAMILY PROTEIN"/>
    <property type="match status" value="1"/>
</dbReference>
<gene>
    <name evidence="4" type="ORF">GCM10023220_16670</name>
</gene>